<evidence type="ECO:0000256" key="17">
    <source>
        <dbReference type="PIRSR" id="PIRSR606539-2"/>
    </source>
</evidence>
<dbReference type="PRINTS" id="PR00119">
    <property type="entry name" value="CATATPASE"/>
</dbReference>
<feature type="binding site" evidence="17">
    <location>
        <position position="670"/>
    </location>
    <ligand>
        <name>ATP</name>
        <dbReference type="ChEBI" id="CHEBI:30616"/>
    </ligand>
</feature>
<feature type="transmembrane region" description="Helical" evidence="19">
    <location>
        <begin position="1021"/>
        <end position="1043"/>
    </location>
</feature>
<dbReference type="InterPro" id="IPR023214">
    <property type="entry name" value="HAD_sf"/>
</dbReference>
<dbReference type="GO" id="GO:0140326">
    <property type="term" value="F:ATPase-coupled intramembrane lipid transporter activity"/>
    <property type="evidence" value="ECO:0007669"/>
    <property type="project" value="UniProtKB-EC"/>
</dbReference>
<dbReference type="Gene3D" id="3.40.1110.10">
    <property type="entry name" value="Calcium-transporting ATPase, cytoplasmic domain N"/>
    <property type="match status" value="1"/>
</dbReference>
<dbReference type="InterPro" id="IPR059000">
    <property type="entry name" value="ATPase_P-type_domA"/>
</dbReference>
<accession>A0A9P6L2Z5</accession>
<dbReference type="InterPro" id="IPR044492">
    <property type="entry name" value="P_typ_ATPase_HD_dom"/>
</dbReference>
<feature type="binding site" evidence="17">
    <location>
        <position position="927"/>
    </location>
    <ligand>
        <name>ATP</name>
        <dbReference type="ChEBI" id="CHEBI:30616"/>
    </ligand>
</feature>
<dbReference type="PROSITE" id="PS00154">
    <property type="entry name" value="ATPASE_E1_E2"/>
    <property type="match status" value="1"/>
</dbReference>
<keyword evidence="6 17" id="KW-0547">Nucleotide-binding</keyword>
<feature type="binding site" evidence="17">
    <location>
        <position position="520"/>
    </location>
    <ligand>
        <name>ATP</name>
        <dbReference type="ChEBI" id="CHEBI:30616"/>
    </ligand>
</feature>
<feature type="compositionally biased region" description="Polar residues" evidence="20">
    <location>
        <begin position="10"/>
        <end position="25"/>
    </location>
</feature>
<feature type="domain" description="P-type ATPase A" evidence="21">
    <location>
        <begin position="231"/>
        <end position="300"/>
    </location>
</feature>
<dbReference type="GO" id="GO:0032456">
    <property type="term" value="P:endocytic recycling"/>
    <property type="evidence" value="ECO:0007669"/>
    <property type="project" value="TreeGrafter"/>
</dbReference>
<feature type="binding site" evidence="17">
    <location>
        <position position="518"/>
    </location>
    <ligand>
        <name>ATP</name>
        <dbReference type="ChEBI" id="CHEBI:30616"/>
    </ligand>
</feature>
<feature type="compositionally biased region" description="Polar residues" evidence="20">
    <location>
        <begin position="92"/>
        <end position="101"/>
    </location>
</feature>
<feature type="binding site" evidence="18">
    <location>
        <position position="924"/>
    </location>
    <ligand>
        <name>Mg(2+)</name>
        <dbReference type="ChEBI" id="CHEBI:18420"/>
    </ligand>
</feature>
<dbReference type="InterPro" id="IPR001757">
    <property type="entry name" value="P_typ_ATPase"/>
</dbReference>
<evidence type="ECO:0000313" key="24">
    <source>
        <dbReference type="EMBL" id="KAF9780329.1"/>
    </source>
</evidence>
<keyword evidence="10 19" id="KW-1133">Transmembrane helix</keyword>
<dbReference type="GO" id="GO:0005524">
    <property type="term" value="F:ATP binding"/>
    <property type="evidence" value="ECO:0007669"/>
    <property type="project" value="UniProtKB-UniRule"/>
</dbReference>
<evidence type="ECO:0000256" key="12">
    <source>
        <dbReference type="ARBA" id="ARBA00023136"/>
    </source>
</evidence>
<feature type="region of interest" description="Disordered" evidence="20">
    <location>
        <begin position="1"/>
        <end position="112"/>
    </location>
</feature>
<comment type="catalytic activity">
    <reaction evidence="13 19">
        <text>ATP + H2O + phospholipidSide 1 = ADP + phosphate + phospholipidSide 2.</text>
        <dbReference type="EC" id="7.6.2.1"/>
    </reaction>
</comment>
<feature type="binding site" evidence="17">
    <location>
        <position position="807"/>
    </location>
    <ligand>
        <name>ATP</name>
        <dbReference type="ChEBI" id="CHEBI:30616"/>
    </ligand>
</feature>
<dbReference type="PANTHER" id="PTHR24092:SF150">
    <property type="entry name" value="PHOSPHOLIPID-TRANSPORTING ATPASE"/>
    <property type="match status" value="1"/>
</dbReference>
<dbReference type="Gene3D" id="3.40.50.1000">
    <property type="entry name" value="HAD superfamily/HAD-like"/>
    <property type="match status" value="1"/>
</dbReference>
<feature type="binding site" evidence="17">
    <location>
        <position position="519"/>
    </location>
    <ligand>
        <name>ATP</name>
        <dbReference type="ChEBI" id="CHEBI:30616"/>
    </ligand>
</feature>
<gene>
    <name evidence="24" type="ORF">BJ322DRAFT_1085912</name>
</gene>
<evidence type="ECO:0000256" key="19">
    <source>
        <dbReference type="RuleBase" id="RU362033"/>
    </source>
</evidence>
<evidence type="ECO:0000256" key="3">
    <source>
        <dbReference type="ARBA" id="ARBA00008109"/>
    </source>
</evidence>
<dbReference type="GO" id="GO:0016887">
    <property type="term" value="F:ATP hydrolysis activity"/>
    <property type="evidence" value="ECO:0007669"/>
    <property type="project" value="InterPro"/>
</dbReference>
<comment type="catalytic activity">
    <reaction evidence="15">
        <text>a 1,2-diacyl-sn-glycero-3-phospho-L-serine(out) + ATP + H2O = a 1,2-diacyl-sn-glycero-3-phospho-L-serine(in) + ADP + phosphate + H(+)</text>
        <dbReference type="Rhea" id="RHEA:38567"/>
        <dbReference type="ChEBI" id="CHEBI:15377"/>
        <dbReference type="ChEBI" id="CHEBI:15378"/>
        <dbReference type="ChEBI" id="CHEBI:30616"/>
        <dbReference type="ChEBI" id="CHEBI:43474"/>
        <dbReference type="ChEBI" id="CHEBI:57262"/>
        <dbReference type="ChEBI" id="CHEBI:456216"/>
    </reaction>
    <physiologicalReaction direction="left-to-right" evidence="15">
        <dbReference type="Rhea" id="RHEA:38568"/>
    </physiologicalReaction>
</comment>
<keyword evidence="25" id="KW-1185">Reference proteome</keyword>
<comment type="catalytic activity">
    <reaction evidence="14">
        <text>a 1,2-diacyl-sn-glycero-3-phosphoethanolamine(out) + ATP + H2O = a 1,2-diacyl-sn-glycero-3-phosphoethanolamine(in) + ADP + phosphate + H(+)</text>
        <dbReference type="Rhea" id="RHEA:66132"/>
        <dbReference type="ChEBI" id="CHEBI:15377"/>
        <dbReference type="ChEBI" id="CHEBI:15378"/>
        <dbReference type="ChEBI" id="CHEBI:30616"/>
        <dbReference type="ChEBI" id="CHEBI:43474"/>
        <dbReference type="ChEBI" id="CHEBI:64612"/>
        <dbReference type="ChEBI" id="CHEBI:456216"/>
    </reaction>
    <physiologicalReaction direction="left-to-right" evidence="14">
        <dbReference type="Rhea" id="RHEA:66133"/>
    </physiologicalReaction>
</comment>
<name>A0A9P6L2Z5_9AGAM</name>
<dbReference type="SFLD" id="SFLDF00027">
    <property type="entry name" value="p-type_atpase"/>
    <property type="match status" value="1"/>
</dbReference>
<dbReference type="Pfam" id="PF16209">
    <property type="entry name" value="PhoLip_ATPase_N"/>
    <property type="match status" value="1"/>
</dbReference>
<dbReference type="GO" id="GO:0005802">
    <property type="term" value="C:trans-Golgi network"/>
    <property type="evidence" value="ECO:0007669"/>
    <property type="project" value="TreeGrafter"/>
</dbReference>
<evidence type="ECO:0000256" key="13">
    <source>
        <dbReference type="ARBA" id="ARBA00034036"/>
    </source>
</evidence>
<keyword evidence="12 19" id="KW-0472">Membrane</keyword>
<evidence type="ECO:0000259" key="23">
    <source>
        <dbReference type="Pfam" id="PF16212"/>
    </source>
</evidence>
<comment type="similarity">
    <text evidence="3 19">Belongs to the cation transport ATPase (P-type) (TC 3.A.3) family. Type IV subfamily.</text>
</comment>
<keyword evidence="8 18" id="KW-0460">Magnesium</keyword>
<keyword evidence="4 19" id="KW-0812">Transmembrane</keyword>
<dbReference type="Pfam" id="PF16212">
    <property type="entry name" value="PhoLip_ATPase_C"/>
    <property type="match status" value="1"/>
</dbReference>
<dbReference type="GO" id="GO:0000287">
    <property type="term" value="F:magnesium ion binding"/>
    <property type="evidence" value="ECO:0007669"/>
    <property type="project" value="UniProtKB-UniRule"/>
</dbReference>
<protein>
    <recommendedName>
        <fullName evidence="19">Phospholipid-transporting ATPase</fullName>
        <ecNumber evidence="19">7.6.2.1</ecNumber>
    </recommendedName>
</protein>
<dbReference type="SUPFAM" id="SSF81660">
    <property type="entry name" value="Metal cation-transporting ATPase, ATP-binding domain N"/>
    <property type="match status" value="1"/>
</dbReference>
<dbReference type="InterPro" id="IPR008250">
    <property type="entry name" value="ATPase_P-typ_transduc_dom_A_sf"/>
</dbReference>
<evidence type="ECO:0000256" key="18">
    <source>
        <dbReference type="PIRSR" id="PIRSR606539-3"/>
    </source>
</evidence>
<dbReference type="FunFam" id="3.40.50.1000:FF:000010">
    <property type="entry name" value="Phospholipid-transporting ATPase"/>
    <property type="match status" value="1"/>
</dbReference>
<feature type="binding site" evidence="17">
    <location>
        <position position="904"/>
    </location>
    <ligand>
        <name>ATP</name>
        <dbReference type="ChEBI" id="CHEBI:30616"/>
    </ligand>
</feature>
<feature type="transmembrane region" description="Helical" evidence="19">
    <location>
        <begin position="1172"/>
        <end position="1191"/>
    </location>
</feature>
<comment type="subcellular location">
    <subcellularLocation>
        <location evidence="2">Golgi apparatus</location>
        <location evidence="2">trans-Golgi network membrane</location>
        <topology evidence="2">Multi-pass membrane protein</topology>
    </subcellularLocation>
    <subcellularLocation>
        <location evidence="19">Membrane</location>
        <topology evidence="19">Multi-pass membrane protein</topology>
    </subcellularLocation>
</comment>
<dbReference type="Proteomes" id="UP000736335">
    <property type="component" value="Unassembled WGS sequence"/>
</dbReference>
<organism evidence="24 25">
    <name type="scientific">Thelephora terrestris</name>
    <dbReference type="NCBI Taxonomy" id="56493"/>
    <lineage>
        <taxon>Eukaryota</taxon>
        <taxon>Fungi</taxon>
        <taxon>Dikarya</taxon>
        <taxon>Basidiomycota</taxon>
        <taxon>Agaricomycotina</taxon>
        <taxon>Agaricomycetes</taxon>
        <taxon>Thelephorales</taxon>
        <taxon>Thelephoraceae</taxon>
        <taxon>Thelephora</taxon>
    </lineage>
</organism>
<keyword evidence="5 18" id="KW-0479">Metal-binding</keyword>
<dbReference type="SFLD" id="SFLDG00002">
    <property type="entry name" value="C1.7:_P-type_atpase_like"/>
    <property type="match status" value="1"/>
</dbReference>
<dbReference type="CDD" id="cd02073">
    <property type="entry name" value="P-type_ATPase_APLT_Dnf-like"/>
    <property type="match status" value="1"/>
</dbReference>
<keyword evidence="11" id="KW-0333">Golgi apparatus</keyword>
<feature type="compositionally biased region" description="Acidic residues" evidence="20">
    <location>
        <begin position="40"/>
        <end position="49"/>
    </location>
</feature>
<feature type="transmembrane region" description="Helical" evidence="19">
    <location>
        <begin position="1100"/>
        <end position="1117"/>
    </location>
</feature>
<evidence type="ECO:0000256" key="4">
    <source>
        <dbReference type="ARBA" id="ARBA00022692"/>
    </source>
</evidence>
<evidence type="ECO:0000256" key="2">
    <source>
        <dbReference type="ARBA" id="ARBA00004166"/>
    </source>
</evidence>
<evidence type="ECO:0000313" key="25">
    <source>
        <dbReference type="Proteomes" id="UP000736335"/>
    </source>
</evidence>
<feature type="binding site" evidence="17">
    <location>
        <position position="808"/>
    </location>
    <ligand>
        <name>ATP</name>
        <dbReference type="ChEBI" id="CHEBI:30616"/>
    </ligand>
</feature>
<dbReference type="Gene3D" id="2.70.150.10">
    <property type="entry name" value="Calcium-transporting ATPase, cytoplasmic transduction domain A"/>
    <property type="match status" value="1"/>
</dbReference>
<feature type="active site" description="4-aspartylphosphate intermediate" evidence="16">
    <location>
        <position position="518"/>
    </location>
</feature>
<evidence type="ECO:0000256" key="16">
    <source>
        <dbReference type="PIRSR" id="PIRSR606539-1"/>
    </source>
</evidence>
<dbReference type="InterPro" id="IPR018303">
    <property type="entry name" value="ATPase_P-typ_P_site"/>
</dbReference>
<evidence type="ECO:0000256" key="8">
    <source>
        <dbReference type="ARBA" id="ARBA00022842"/>
    </source>
</evidence>
<evidence type="ECO:0000256" key="11">
    <source>
        <dbReference type="ARBA" id="ARBA00023034"/>
    </source>
</evidence>
<dbReference type="SUPFAM" id="SSF56784">
    <property type="entry name" value="HAD-like"/>
    <property type="match status" value="1"/>
</dbReference>
<reference evidence="24" key="1">
    <citation type="journal article" date="2020" name="Nat. Commun.">
        <title>Large-scale genome sequencing of mycorrhizal fungi provides insights into the early evolution of symbiotic traits.</title>
        <authorList>
            <person name="Miyauchi S."/>
            <person name="Kiss E."/>
            <person name="Kuo A."/>
            <person name="Drula E."/>
            <person name="Kohler A."/>
            <person name="Sanchez-Garcia M."/>
            <person name="Morin E."/>
            <person name="Andreopoulos B."/>
            <person name="Barry K.W."/>
            <person name="Bonito G."/>
            <person name="Buee M."/>
            <person name="Carver A."/>
            <person name="Chen C."/>
            <person name="Cichocki N."/>
            <person name="Clum A."/>
            <person name="Culley D."/>
            <person name="Crous P.W."/>
            <person name="Fauchery L."/>
            <person name="Girlanda M."/>
            <person name="Hayes R.D."/>
            <person name="Keri Z."/>
            <person name="LaButti K."/>
            <person name="Lipzen A."/>
            <person name="Lombard V."/>
            <person name="Magnuson J."/>
            <person name="Maillard F."/>
            <person name="Murat C."/>
            <person name="Nolan M."/>
            <person name="Ohm R.A."/>
            <person name="Pangilinan J."/>
            <person name="Pereira M.F."/>
            <person name="Perotto S."/>
            <person name="Peter M."/>
            <person name="Pfister S."/>
            <person name="Riley R."/>
            <person name="Sitrit Y."/>
            <person name="Stielow J.B."/>
            <person name="Szollosi G."/>
            <person name="Zifcakova L."/>
            <person name="Stursova M."/>
            <person name="Spatafora J.W."/>
            <person name="Tedersoo L."/>
            <person name="Vaario L.M."/>
            <person name="Yamada A."/>
            <person name="Yan M."/>
            <person name="Wang P."/>
            <person name="Xu J."/>
            <person name="Bruns T."/>
            <person name="Baldrian P."/>
            <person name="Vilgalys R."/>
            <person name="Dunand C."/>
            <person name="Henrissat B."/>
            <person name="Grigoriev I.V."/>
            <person name="Hibbett D."/>
            <person name="Nagy L.G."/>
            <person name="Martin F.M."/>
        </authorList>
    </citation>
    <scope>NUCLEOTIDE SEQUENCE</scope>
    <source>
        <strain evidence="24">UH-Tt-Lm1</strain>
    </source>
</reference>
<dbReference type="AlphaFoldDB" id="A0A9P6L2Z5"/>
<keyword evidence="9 19" id="KW-1278">Translocase</keyword>
<dbReference type="InterPro" id="IPR023298">
    <property type="entry name" value="ATPase_P-typ_TM_dom_sf"/>
</dbReference>
<dbReference type="PANTHER" id="PTHR24092">
    <property type="entry name" value="PROBABLE PHOSPHOLIPID-TRANSPORTING ATPASE"/>
    <property type="match status" value="1"/>
</dbReference>
<dbReference type="EMBL" id="WIUZ02000017">
    <property type="protein sequence ID" value="KAF9780329.1"/>
    <property type="molecule type" value="Genomic_DNA"/>
</dbReference>
<dbReference type="SUPFAM" id="SSF81665">
    <property type="entry name" value="Calcium ATPase, transmembrane domain M"/>
    <property type="match status" value="1"/>
</dbReference>
<feature type="binding site" evidence="18">
    <location>
        <position position="518"/>
    </location>
    <ligand>
        <name>Mg(2+)</name>
        <dbReference type="ChEBI" id="CHEBI:18420"/>
    </ligand>
</feature>
<evidence type="ECO:0000256" key="5">
    <source>
        <dbReference type="ARBA" id="ARBA00022723"/>
    </source>
</evidence>
<dbReference type="SFLD" id="SFLDS00003">
    <property type="entry name" value="Haloacid_Dehalogenase"/>
    <property type="match status" value="1"/>
</dbReference>
<dbReference type="FunFam" id="2.70.150.10:FF:000026">
    <property type="entry name" value="Phospholipid-transporting ATPase"/>
    <property type="match status" value="1"/>
</dbReference>
<feature type="binding site" evidence="17">
    <location>
        <position position="898"/>
    </location>
    <ligand>
        <name>ATP</name>
        <dbReference type="ChEBI" id="CHEBI:30616"/>
    </ligand>
</feature>
<dbReference type="InterPro" id="IPR023299">
    <property type="entry name" value="ATPase_P-typ_cyto_dom_N"/>
</dbReference>
<feature type="domain" description="P-type ATPase C-terminal" evidence="23">
    <location>
        <begin position="950"/>
        <end position="1201"/>
    </location>
</feature>
<dbReference type="EC" id="7.6.2.1" evidence="19"/>
<feature type="binding site" evidence="18">
    <location>
        <position position="928"/>
    </location>
    <ligand>
        <name>Mg(2+)</name>
        <dbReference type="ChEBI" id="CHEBI:18420"/>
    </ligand>
</feature>
<feature type="transmembrane region" description="Helical" evidence="19">
    <location>
        <begin position="1064"/>
        <end position="1088"/>
    </location>
</feature>
<dbReference type="NCBIfam" id="TIGR01494">
    <property type="entry name" value="ATPase_P-type"/>
    <property type="match status" value="3"/>
</dbReference>
<feature type="binding site" evidence="17">
    <location>
        <position position="726"/>
    </location>
    <ligand>
        <name>ATP</name>
        <dbReference type="ChEBI" id="CHEBI:30616"/>
    </ligand>
</feature>
<proteinExistence type="inferred from homology"/>
<feature type="binding site" evidence="17">
    <location>
        <position position="693"/>
    </location>
    <ligand>
        <name>ATP</name>
        <dbReference type="ChEBI" id="CHEBI:30616"/>
    </ligand>
</feature>
<evidence type="ECO:0000256" key="15">
    <source>
        <dbReference type="ARBA" id="ARBA00051303"/>
    </source>
</evidence>
<dbReference type="FunFam" id="3.40.1110.10:FF:000064">
    <property type="entry name" value="Phospholipid-transporting ATPase"/>
    <property type="match status" value="1"/>
</dbReference>
<dbReference type="OrthoDB" id="377733at2759"/>
<dbReference type="InterPro" id="IPR032630">
    <property type="entry name" value="P_typ_ATPase_c"/>
</dbReference>
<reference evidence="24" key="2">
    <citation type="submission" date="2020-11" db="EMBL/GenBank/DDBJ databases">
        <authorList>
            <consortium name="DOE Joint Genome Institute"/>
            <person name="Kuo A."/>
            <person name="Miyauchi S."/>
            <person name="Kiss E."/>
            <person name="Drula E."/>
            <person name="Kohler A."/>
            <person name="Sanchez-Garcia M."/>
            <person name="Andreopoulos B."/>
            <person name="Barry K.W."/>
            <person name="Bonito G."/>
            <person name="Buee M."/>
            <person name="Carver A."/>
            <person name="Chen C."/>
            <person name="Cichocki N."/>
            <person name="Clum A."/>
            <person name="Culley D."/>
            <person name="Crous P.W."/>
            <person name="Fauchery L."/>
            <person name="Girlanda M."/>
            <person name="Hayes R."/>
            <person name="Keri Z."/>
            <person name="Labutti K."/>
            <person name="Lipzen A."/>
            <person name="Lombard V."/>
            <person name="Magnuson J."/>
            <person name="Maillard F."/>
            <person name="Morin E."/>
            <person name="Murat C."/>
            <person name="Nolan M."/>
            <person name="Ohm R."/>
            <person name="Pangilinan J."/>
            <person name="Pereira M."/>
            <person name="Perotto S."/>
            <person name="Peter M."/>
            <person name="Riley R."/>
            <person name="Sitrit Y."/>
            <person name="Stielow B."/>
            <person name="Szollosi G."/>
            <person name="Zifcakova L."/>
            <person name="Stursova M."/>
            <person name="Spatafora J.W."/>
            <person name="Tedersoo L."/>
            <person name="Vaario L.-M."/>
            <person name="Yamada A."/>
            <person name="Yan M."/>
            <person name="Wang P."/>
            <person name="Xu J."/>
            <person name="Bruns T."/>
            <person name="Baldrian P."/>
            <person name="Vilgalys R."/>
            <person name="Henrissat B."/>
            <person name="Grigoriev I.V."/>
            <person name="Hibbett D."/>
            <person name="Nagy L.G."/>
            <person name="Martin F.M."/>
        </authorList>
    </citation>
    <scope>NUCLEOTIDE SEQUENCE</scope>
    <source>
        <strain evidence="24">UH-Tt-Lm1</strain>
    </source>
</reference>
<feature type="transmembrane region" description="Helical" evidence="19">
    <location>
        <begin position="453"/>
        <end position="475"/>
    </location>
</feature>
<dbReference type="Pfam" id="PF00122">
    <property type="entry name" value="E1-E2_ATPase"/>
    <property type="match status" value="1"/>
</dbReference>
<comment type="cofactor">
    <cofactor evidence="1 18">
        <name>Mg(2+)</name>
        <dbReference type="ChEBI" id="CHEBI:18420"/>
    </cofactor>
</comment>
<dbReference type="SUPFAM" id="SSF81653">
    <property type="entry name" value="Calcium ATPase, transduction domain A"/>
    <property type="match status" value="1"/>
</dbReference>
<feature type="binding site" evidence="18">
    <location>
        <position position="520"/>
    </location>
    <ligand>
        <name>Mg(2+)</name>
        <dbReference type="ChEBI" id="CHEBI:18420"/>
    </ligand>
</feature>
<dbReference type="GO" id="GO:0006892">
    <property type="term" value="P:post-Golgi vesicle-mediated transport"/>
    <property type="evidence" value="ECO:0007669"/>
    <property type="project" value="TreeGrafter"/>
</dbReference>
<evidence type="ECO:0000256" key="10">
    <source>
        <dbReference type="ARBA" id="ARBA00022989"/>
    </source>
</evidence>
<evidence type="ECO:0000256" key="6">
    <source>
        <dbReference type="ARBA" id="ARBA00022741"/>
    </source>
</evidence>
<feature type="transmembrane region" description="Helical" evidence="19">
    <location>
        <begin position="1129"/>
        <end position="1152"/>
    </location>
</feature>
<dbReference type="InterPro" id="IPR036412">
    <property type="entry name" value="HAD-like_sf"/>
</dbReference>
<feature type="binding site" evidence="17">
    <location>
        <position position="806"/>
    </location>
    <ligand>
        <name>ATP</name>
        <dbReference type="ChEBI" id="CHEBI:30616"/>
    </ligand>
</feature>
<evidence type="ECO:0000256" key="20">
    <source>
        <dbReference type="SAM" id="MobiDB-lite"/>
    </source>
</evidence>
<dbReference type="InterPro" id="IPR006539">
    <property type="entry name" value="P-type_ATPase_IV"/>
</dbReference>
<comment type="caution">
    <text evidence="24">The sequence shown here is derived from an EMBL/GenBank/DDBJ whole genome shotgun (WGS) entry which is preliminary data.</text>
</comment>
<dbReference type="InterPro" id="IPR032631">
    <property type="entry name" value="P-type_ATPase_N"/>
</dbReference>
<feature type="domain" description="P-type ATPase N-terminal" evidence="22">
    <location>
        <begin position="139"/>
        <end position="203"/>
    </location>
</feature>
<dbReference type="GO" id="GO:0045332">
    <property type="term" value="P:phospholipid translocation"/>
    <property type="evidence" value="ECO:0007669"/>
    <property type="project" value="TreeGrafter"/>
</dbReference>
<dbReference type="GO" id="GO:0005886">
    <property type="term" value="C:plasma membrane"/>
    <property type="evidence" value="ECO:0007669"/>
    <property type="project" value="TreeGrafter"/>
</dbReference>
<feature type="transmembrane region" description="Helical" evidence="19">
    <location>
        <begin position="402"/>
        <end position="428"/>
    </location>
</feature>
<dbReference type="NCBIfam" id="TIGR01652">
    <property type="entry name" value="ATPase-Plipid"/>
    <property type="match status" value="1"/>
</dbReference>
<evidence type="ECO:0000259" key="21">
    <source>
        <dbReference type="Pfam" id="PF00122"/>
    </source>
</evidence>
<evidence type="ECO:0000256" key="9">
    <source>
        <dbReference type="ARBA" id="ARBA00022967"/>
    </source>
</evidence>
<dbReference type="Pfam" id="PF13246">
    <property type="entry name" value="Cation_ATPase"/>
    <property type="match status" value="1"/>
</dbReference>
<feature type="binding site" evidence="17">
    <location>
        <position position="629"/>
    </location>
    <ligand>
        <name>ATP</name>
        <dbReference type="ChEBI" id="CHEBI:30616"/>
    </ligand>
</feature>
<evidence type="ECO:0000256" key="14">
    <source>
        <dbReference type="ARBA" id="ARBA00049128"/>
    </source>
</evidence>
<sequence length="1276" mass="143295">MSDDFVRLVTQANPANNQYQQTSNEYPPMSSRGEQQLDPFFDDEDDDGPDNAFGRPPPMPMQSQSSGIHLTKNAAPPAGAPQPWSFDDEDLQQSYPGSTLPSSSSSMLQEKKKKRRIPQIKWEWPWKKKEEVLTGERTISLNNPSPNDEFCSNYITTSKYNTATFLPKFLLEQFSKYANLFFLFTACIQQIPGVSPTNKYTTIAPLFVVLFASAFKEVQEDLKRHQSDAELNSRKAKVLNAGNTFDENKWEDIRVGDVIRLESDDSIPADLVLIASSEPEGLCYIETSNLDGETNLKIKQASPHTSPMTAPHLVTALNGALRCEHPNNSLYTFEGTLELTSSTGLPKQVPLGPDQVLLRGAQVRNTPWLYGLVVYTGHETKLMRNATAAPIKRTAVERQVNVQIVFLFILLLALSIGSTVGSSIRAWFFSSQQWYLLETANIGDRAKGFIEDILTFIILYNNLIPISLIVTMEIVKFQQAQLINSDLDMYYPKTDTPALCRTSSLVEELGQIEYVFSDKTGTLTCNEMEFKCCSIAGVAYAETVDESKRADAELIGSSNGSEQDGWKTFKEMTSILEGGANPFSDQAGRGRNKERDVIHEFLTLLAVCHTVIPEVKDGKLQYQASSPDEAALVAGAELLGFQFHTRKPKSVFVNIQGVSQEFEILNVCEFNSTRKRMSTVIRAPDGRIKLYCKGADTVILERLGPNQLYTDRTLAHLEEYATEGLRTLCVACRDVPDAEYRQWSAIYDQAAQTINGRGEALDNAAELIEKDMFLLGATAIEDKLQDGVPDAIHTLQMAGIKVWVLTGDRQETAINIGMSCRLISESMNLVIVNEQSALGTKDFLERRLIAIKNQRNTGELEDLALVIDGKSLTFALEKEISKIFLELALLCRAVICCRVSPLQKALIVKLVKKNTSSILLAIGDGANDVSMIQAAHVGVGISGVEGLQAARSSDVAISQFRFLKKLLLVHGAWSYQRLSKLILYSFYKNIVLYMTQFWYSFFNNFSGQIAYESWTLSLYNVVFTVLPPFVIGVFDQFVSARILDRYPQLYILGQENAFFTKTAFWLWIFNALYHSLVTFGFSVILFWGDLKQSDGLDSGHWFWGTTLYLIVLLTVLGKAALVSDLWTKYTVAAIPGSFVFAMVFLPIYALVAPAIGFSTEYRGLVPRLWGNSVFYFSLLLVPIVCLARDYVWKYYRRTYMPASYHIAQELQKYNIPDYRPRQEQFQKAIKKVRAVQRMRRNRGFAFSQTENGTKQDQARLIRAYDTSKSSARPSGY</sequence>
<evidence type="ECO:0000256" key="7">
    <source>
        <dbReference type="ARBA" id="ARBA00022840"/>
    </source>
</evidence>
<evidence type="ECO:0000256" key="1">
    <source>
        <dbReference type="ARBA" id="ARBA00001946"/>
    </source>
</evidence>
<evidence type="ECO:0000259" key="22">
    <source>
        <dbReference type="Pfam" id="PF16209"/>
    </source>
</evidence>
<feature type="binding site" evidence="17">
    <location>
        <position position="928"/>
    </location>
    <ligand>
        <name>ATP</name>
        <dbReference type="ChEBI" id="CHEBI:30616"/>
    </ligand>
</feature>
<keyword evidence="7 17" id="KW-0067">ATP-binding</keyword>